<feature type="active site" description="For OMPdecase activity" evidence="8">
    <location>
        <position position="69"/>
    </location>
</feature>
<feature type="binding site" evidence="7 9">
    <location>
        <position position="189"/>
    </location>
    <ligand>
        <name>substrate</name>
    </ligand>
</feature>
<dbReference type="NCBIfam" id="NF001273">
    <property type="entry name" value="PRK00230.1"/>
    <property type="match status" value="1"/>
</dbReference>
<dbReference type="HOGENOM" id="CLU_067069_1_0_0"/>
<dbReference type="NCBIfam" id="TIGR01740">
    <property type="entry name" value="pyrF"/>
    <property type="match status" value="1"/>
</dbReference>
<accession>Q01XD2</accession>
<feature type="binding site" evidence="7 9">
    <location>
        <position position="119"/>
    </location>
    <ligand>
        <name>substrate</name>
    </ligand>
</feature>
<dbReference type="PROSITE" id="PS00156">
    <property type="entry name" value="OMPDECASE"/>
    <property type="match status" value="1"/>
</dbReference>
<dbReference type="FunCoup" id="Q01XD2">
    <property type="interactions" value="379"/>
</dbReference>
<proteinExistence type="inferred from homology"/>
<dbReference type="SUPFAM" id="SSF51366">
    <property type="entry name" value="Ribulose-phoshate binding barrel"/>
    <property type="match status" value="1"/>
</dbReference>
<dbReference type="InterPro" id="IPR001754">
    <property type="entry name" value="OMPdeCOase_dom"/>
</dbReference>
<evidence type="ECO:0000256" key="1">
    <source>
        <dbReference type="ARBA" id="ARBA00002356"/>
    </source>
</evidence>
<protein>
    <recommendedName>
        <fullName evidence="7">Orotidine 5'-phosphate decarboxylase</fullName>
        <ecNumber evidence="7">4.1.1.23</ecNumber>
    </recommendedName>
    <alternativeName>
        <fullName evidence="7">OMP decarboxylase</fullName>
        <shortName evidence="7">OMPDCase</shortName>
        <shortName evidence="7">OMPdecase</shortName>
    </alternativeName>
</protein>
<feature type="binding site" evidence="7 9">
    <location>
        <position position="15"/>
    </location>
    <ligand>
        <name>substrate</name>
    </ligand>
</feature>
<dbReference type="Pfam" id="PF00215">
    <property type="entry name" value="OMPdecase"/>
    <property type="match status" value="1"/>
</dbReference>
<evidence type="ECO:0000256" key="8">
    <source>
        <dbReference type="PIRSR" id="PIRSR614732-1"/>
    </source>
</evidence>
<dbReference type="HAMAP" id="MF_01200_B">
    <property type="entry name" value="OMPdecase_type1_B"/>
    <property type="match status" value="1"/>
</dbReference>
<evidence type="ECO:0000313" key="12">
    <source>
        <dbReference type="EMBL" id="ABJ85683.1"/>
    </source>
</evidence>
<feature type="active site" description="Proton donor" evidence="7">
    <location>
        <position position="66"/>
    </location>
</feature>
<feature type="binding site" evidence="7 9">
    <location>
        <position position="210"/>
    </location>
    <ligand>
        <name>substrate</name>
    </ligand>
</feature>
<dbReference type="PANTHER" id="PTHR32119:SF2">
    <property type="entry name" value="OROTIDINE 5'-PHOSPHATE DECARBOXYLASE"/>
    <property type="match status" value="1"/>
</dbReference>
<comment type="similarity">
    <text evidence="7">Belongs to the OMP decarboxylase family. Type 1 subfamily.</text>
</comment>
<dbReference type="CDD" id="cd04725">
    <property type="entry name" value="OMP_decarboxylase_like"/>
    <property type="match status" value="1"/>
</dbReference>
<comment type="catalytic activity">
    <reaction evidence="6 7 10">
        <text>orotidine 5'-phosphate + H(+) = UMP + CO2</text>
        <dbReference type="Rhea" id="RHEA:11596"/>
        <dbReference type="ChEBI" id="CHEBI:15378"/>
        <dbReference type="ChEBI" id="CHEBI:16526"/>
        <dbReference type="ChEBI" id="CHEBI:57538"/>
        <dbReference type="ChEBI" id="CHEBI:57865"/>
        <dbReference type="EC" id="4.1.1.23"/>
    </reaction>
</comment>
<organism evidence="12">
    <name type="scientific">Solibacter usitatus (strain Ellin6076)</name>
    <dbReference type="NCBI Taxonomy" id="234267"/>
    <lineage>
        <taxon>Bacteria</taxon>
        <taxon>Pseudomonadati</taxon>
        <taxon>Acidobacteriota</taxon>
        <taxon>Terriglobia</taxon>
        <taxon>Bryobacterales</taxon>
        <taxon>Solibacteraceae</taxon>
        <taxon>Candidatus Solibacter</taxon>
    </lineage>
</organism>
<dbReference type="KEGG" id="sus:Acid_4724"/>
<evidence type="ECO:0000256" key="7">
    <source>
        <dbReference type="HAMAP-Rule" id="MF_01200"/>
    </source>
</evidence>
<dbReference type="EC" id="4.1.1.23" evidence="7"/>
<dbReference type="InterPro" id="IPR047596">
    <property type="entry name" value="OMPdecase_bac"/>
</dbReference>
<comment type="subunit">
    <text evidence="7">Homodimer.</text>
</comment>
<evidence type="ECO:0000256" key="6">
    <source>
        <dbReference type="ARBA" id="ARBA00049157"/>
    </source>
</evidence>
<feature type="binding site" evidence="7 9">
    <location>
        <position position="180"/>
    </location>
    <ligand>
        <name>substrate</name>
    </ligand>
</feature>
<dbReference type="SMART" id="SM00934">
    <property type="entry name" value="OMPdecase"/>
    <property type="match status" value="1"/>
</dbReference>
<dbReference type="GO" id="GO:0005829">
    <property type="term" value="C:cytosol"/>
    <property type="evidence" value="ECO:0007669"/>
    <property type="project" value="TreeGrafter"/>
</dbReference>
<feature type="binding site" evidence="7 9">
    <location>
        <position position="209"/>
    </location>
    <ligand>
        <name>substrate</name>
    </ligand>
</feature>
<feature type="binding site" evidence="7">
    <location>
        <begin position="64"/>
        <end position="73"/>
    </location>
    <ligand>
        <name>substrate</name>
    </ligand>
</feature>
<dbReference type="GO" id="GO:0004590">
    <property type="term" value="F:orotidine-5'-phosphate decarboxylase activity"/>
    <property type="evidence" value="ECO:0007669"/>
    <property type="project" value="UniProtKB-UniRule"/>
</dbReference>
<feature type="domain" description="Orotidine 5'-phosphate decarboxylase" evidence="11">
    <location>
        <begin position="9"/>
        <end position="225"/>
    </location>
</feature>
<dbReference type="InterPro" id="IPR013785">
    <property type="entry name" value="Aldolase_TIM"/>
</dbReference>
<sequence length="234" mass="24685">MTTKAMHNPIIVALDVESAAEAREMIARIGPRVNFYKVGLELYAASGMEVVKELLGQGKQVFLDLKMYDIPETVSRAVAQVAKTGVTFLTVHAVSSVMRAAVAAREGSKLRILGVTVLTSFGPEDMDDLGYDGTVGELVERRANKAAELGVDGVVASPLEAASVRRIVGPRVAIVTPGVRSAGVDAGDQKRIATPAQAMLDGADYLVIGRQITRAKDPAAAVDQVLMEIATALV</sequence>
<feature type="active site" description="For OMPdecase activity" evidence="8">
    <location>
        <position position="66"/>
    </location>
</feature>
<feature type="active site" description="For OMPdecase activity" evidence="8">
    <location>
        <position position="64"/>
    </location>
</feature>
<reference evidence="12" key="1">
    <citation type="submission" date="2006-10" db="EMBL/GenBank/DDBJ databases">
        <title>Complete sequence of Solibacter usitatus Ellin6076.</title>
        <authorList>
            <consortium name="US DOE Joint Genome Institute"/>
            <person name="Copeland A."/>
            <person name="Lucas S."/>
            <person name="Lapidus A."/>
            <person name="Barry K."/>
            <person name="Detter J.C."/>
            <person name="Glavina del Rio T."/>
            <person name="Hammon N."/>
            <person name="Israni S."/>
            <person name="Dalin E."/>
            <person name="Tice H."/>
            <person name="Pitluck S."/>
            <person name="Thompson L.S."/>
            <person name="Brettin T."/>
            <person name="Bruce D."/>
            <person name="Han C."/>
            <person name="Tapia R."/>
            <person name="Gilna P."/>
            <person name="Schmutz J."/>
            <person name="Larimer F."/>
            <person name="Land M."/>
            <person name="Hauser L."/>
            <person name="Kyrpides N."/>
            <person name="Mikhailova N."/>
            <person name="Janssen P.H."/>
            <person name="Kuske C.R."/>
            <person name="Richardson P."/>
        </authorList>
    </citation>
    <scope>NUCLEOTIDE SEQUENCE</scope>
    <source>
        <strain evidence="12">Ellin6076</strain>
    </source>
</reference>
<dbReference type="InterPro" id="IPR018089">
    <property type="entry name" value="OMPdecase_AS"/>
</dbReference>
<dbReference type="OrthoDB" id="9806203at2"/>
<dbReference type="AlphaFoldDB" id="Q01XD2"/>
<evidence type="ECO:0000256" key="3">
    <source>
        <dbReference type="ARBA" id="ARBA00022793"/>
    </source>
</evidence>
<dbReference type="Gene3D" id="3.20.20.70">
    <property type="entry name" value="Aldolase class I"/>
    <property type="match status" value="1"/>
</dbReference>
<evidence type="ECO:0000259" key="11">
    <source>
        <dbReference type="SMART" id="SM00934"/>
    </source>
</evidence>
<dbReference type="PANTHER" id="PTHR32119">
    <property type="entry name" value="OROTIDINE 5'-PHOSPHATE DECARBOXYLASE"/>
    <property type="match status" value="1"/>
</dbReference>
<dbReference type="EMBL" id="CP000473">
    <property type="protein sequence ID" value="ABJ85683.1"/>
    <property type="molecule type" value="Genomic_DNA"/>
</dbReference>
<gene>
    <name evidence="7" type="primary">pyrF</name>
    <name evidence="12" type="ordered locus">Acid_4724</name>
</gene>
<dbReference type="UniPathway" id="UPA00070">
    <property type="reaction ID" value="UER00120"/>
</dbReference>
<feature type="binding site" evidence="7 9">
    <location>
        <position position="37"/>
    </location>
    <ligand>
        <name>substrate</name>
    </ligand>
</feature>
<keyword evidence="3 7" id="KW-0210">Decarboxylase</keyword>
<keyword evidence="4 7" id="KW-0665">Pyrimidine biosynthesis</keyword>
<dbReference type="eggNOG" id="COG0284">
    <property type="taxonomic scope" value="Bacteria"/>
</dbReference>
<dbReference type="GO" id="GO:0044205">
    <property type="term" value="P:'de novo' UMP biosynthetic process"/>
    <property type="evidence" value="ECO:0007669"/>
    <property type="project" value="UniProtKB-UniRule"/>
</dbReference>
<evidence type="ECO:0000256" key="9">
    <source>
        <dbReference type="PIRSR" id="PIRSR614732-2"/>
    </source>
</evidence>
<dbReference type="InParanoid" id="Q01XD2"/>
<comment type="pathway">
    <text evidence="2 7 10">Pyrimidine metabolism; UMP biosynthesis via de novo pathway; UMP from orotate: step 2/2.</text>
</comment>
<comment type="function">
    <text evidence="1 7">Catalyzes the decarboxylation of orotidine 5'-monophosphate (OMP) to uridine 5'-monophosphate (UMP).</text>
</comment>
<dbReference type="STRING" id="234267.Acid_4724"/>
<name>Q01XD2_SOLUE</name>
<dbReference type="GO" id="GO:0006207">
    <property type="term" value="P:'de novo' pyrimidine nucleobase biosynthetic process"/>
    <property type="evidence" value="ECO:0007669"/>
    <property type="project" value="InterPro"/>
</dbReference>
<dbReference type="InterPro" id="IPR011060">
    <property type="entry name" value="RibuloseP-bd_barrel"/>
</dbReference>
<evidence type="ECO:0000256" key="4">
    <source>
        <dbReference type="ARBA" id="ARBA00022975"/>
    </source>
</evidence>
<evidence type="ECO:0000256" key="2">
    <source>
        <dbReference type="ARBA" id="ARBA00004861"/>
    </source>
</evidence>
<keyword evidence="5 7" id="KW-0456">Lyase</keyword>
<evidence type="ECO:0000256" key="5">
    <source>
        <dbReference type="ARBA" id="ARBA00023239"/>
    </source>
</evidence>
<dbReference type="InterPro" id="IPR014732">
    <property type="entry name" value="OMPdecase"/>
</dbReference>
<evidence type="ECO:0000256" key="10">
    <source>
        <dbReference type="RuleBase" id="RU000512"/>
    </source>
</evidence>